<organism evidence="7 8">
    <name type="scientific">Favolaschia claudopus</name>
    <dbReference type="NCBI Taxonomy" id="2862362"/>
    <lineage>
        <taxon>Eukaryota</taxon>
        <taxon>Fungi</taxon>
        <taxon>Dikarya</taxon>
        <taxon>Basidiomycota</taxon>
        <taxon>Agaricomycotina</taxon>
        <taxon>Agaricomycetes</taxon>
        <taxon>Agaricomycetidae</taxon>
        <taxon>Agaricales</taxon>
        <taxon>Marasmiineae</taxon>
        <taxon>Mycenaceae</taxon>
        <taxon>Favolaschia</taxon>
    </lineage>
</organism>
<feature type="domain" description="SLC26A/SulP transporter" evidence="6">
    <location>
        <begin position="51"/>
        <end position="83"/>
    </location>
</feature>
<gene>
    <name evidence="7" type="ORF">R3P38DRAFT_3590757</name>
</gene>
<comment type="caution">
    <text evidence="7">The sequence shown here is derived from an EMBL/GenBank/DDBJ whole genome shotgun (WGS) entry which is preliminary data.</text>
</comment>
<keyword evidence="8" id="KW-1185">Reference proteome</keyword>
<evidence type="ECO:0000313" key="7">
    <source>
        <dbReference type="EMBL" id="KAK7008436.1"/>
    </source>
</evidence>
<dbReference type="Pfam" id="PF00916">
    <property type="entry name" value="Sulfate_transp"/>
    <property type="match status" value="1"/>
</dbReference>
<reference evidence="7 8" key="1">
    <citation type="journal article" date="2024" name="J Genomics">
        <title>Draft genome sequencing and assembly of Favolaschia claudopus CIRM-BRFM 2984 isolated from oak limbs.</title>
        <authorList>
            <person name="Navarro D."/>
            <person name="Drula E."/>
            <person name="Chaduli D."/>
            <person name="Cazenave R."/>
            <person name="Ahrendt S."/>
            <person name="Wang J."/>
            <person name="Lipzen A."/>
            <person name="Daum C."/>
            <person name="Barry K."/>
            <person name="Grigoriev I.V."/>
            <person name="Favel A."/>
            <person name="Rosso M.N."/>
            <person name="Martin F."/>
        </authorList>
    </citation>
    <scope>NUCLEOTIDE SEQUENCE [LARGE SCALE GENOMIC DNA]</scope>
    <source>
        <strain evidence="7 8">CIRM-BRFM 2984</strain>
    </source>
</reference>
<keyword evidence="2 5" id="KW-0812">Transmembrane</keyword>
<evidence type="ECO:0000259" key="6">
    <source>
        <dbReference type="Pfam" id="PF00916"/>
    </source>
</evidence>
<comment type="subcellular location">
    <subcellularLocation>
        <location evidence="1">Membrane</location>
        <topology evidence="1">Multi-pass membrane protein</topology>
    </subcellularLocation>
</comment>
<feature type="transmembrane region" description="Helical" evidence="5">
    <location>
        <begin position="51"/>
        <end position="83"/>
    </location>
</feature>
<evidence type="ECO:0000256" key="4">
    <source>
        <dbReference type="ARBA" id="ARBA00023136"/>
    </source>
</evidence>
<evidence type="ECO:0000313" key="8">
    <source>
        <dbReference type="Proteomes" id="UP001362999"/>
    </source>
</evidence>
<protein>
    <recommendedName>
        <fullName evidence="6">SLC26A/SulP transporter domain-containing protein</fullName>
    </recommendedName>
</protein>
<evidence type="ECO:0000256" key="5">
    <source>
        <dbReference type="SAM" id="Phobius"/>
    </source>
</evidence>
<dbReference type="GO" id="GO:0016020">
    <property type="term" value="C:membrane"/>
    <property type="evidence" value="ECO:0007669"/>
    <property type="project" value="UniProtKB-SubCell"/>
</dbReference>
<keyword evidence="3 5" id="KW-1133">Transmembrane helix</keyword>
<dbReference type="EMBL" id="JAWWNJ010000067">
    <property type="protein sequence ID" value="KAK7008436.1"/>
    <property type="molecule type" value="Genomic_DNA"/>
</dbReference>
<keyword evidence="4 5" id="KW-0472">Membrane</keyword>
<accession>A0AAW0AGF7</accession>
<proteinExistence type="predicted"/>
<evidence type="ECO:0000256" key="3">
    <source>
        <dbReference type="ARBA" id="ARBA00022989"/>
    </source>
</evidence>
<dbReference type="AlphaFoldDB" id="A0AAW0AGF7"/>
<evidence type="ECO:0000256" key="1">
    <source>
        <dbReference type="ARBA" id="ARBA00004141"/>
    </source>
</evidence>
<dbReference type="InterPro" id="IPR011547">
    <property type="entry name" value="SLC26A/SulP_dom"/>
</dbReference>
<name>A0AAW0AGF7_9AGAR</name>
<evidence type="ECO:0000256" key="2">
    <source>
        <dbReference type="ARBA" id="ARBA00022692"/>
    </source>
</evidence>
<sequence length="137" mass="14728">MLLMPPFRHFGESPPVIDAYLTSAQLFATFKDVSIGPVALLKSPPPSLSCFIVLGTGLLLLGRIVEFIPAVAVSGFMTGSAIVEMSMKRKIMEVHRANAPPPERRPDLPSELANNYVDGGAEVQEEDGRLPPIASIT</sequence>
<dbReference type="Proteomes" id="UP001362999">
    <property type="component" value="Unassembled WGS sequence"/>
</dbReference>